<dbReference type="GeneID" id="54408926"/>
<proteinExistence type="predicted"/>
<accession>A0A6A6AAT3</accession>
<evidence type="ECO:0000313" key="3">
    <source>
        <dbReference type="Proteomes" id="UP000799771"/>
    </source>
</evidence>
<organism evidence="2 3">
    <name type="scientific">Dothidotthia symphoricarpi CBS 119687</name>
    <dbReference type="NCBI Taxonomy" id="1392245"/>
    <lineage>
        <taxon>Eukaryota</taxon>
        <taxon>Fungi</taxon>
        <taxon>Dikarya</taxon>
        <taxon>Ascomycota</taxon>
        <taxon>Pezizomycotina</taxon>
        <taxon>Dothideomycetes</taxon>
        <taxon>Pleosporomycetidae</taxon>
        <taxon>Pleosporales</taxon>
        <taxon>Dothidotthiaceae</taxon>
        <taxon>Dothidotthia</taxon>
    </lineage>
</organism>
<name>A0A6A6AAT3_9PLEO</name>
<evidence type="ECO:0000256" key="1">
    <source>
        <dbReference type="SAM" id="SignalP"/>
    </source>
</evidence>
<dbReference type="AlphaFoldDB" id="A0A6A6AAT3"/>
<gene>
    <name evidence="2" type="ORF">P153DRAFT_368361</name>
</gene>
<feature type="signal peptide" evidence="1">
    <location>
        <begin position="1"/>
        <end position="15"/>
    </location>
</feature>
<protein>
    <recommendedName>
        <fullName evidence="4">Secreted protein</fullName>
    </recommendedName>
</protein>
<dbReference type="EMBL" id="ML977510">
    <property type="protein sequence ID" value="KAF2127811.1"/>
    <property type="molecule type" value="Genomic_DNA"/>
</dbReference>
<keyword evidence="1" id="KW-0732">Signal</keyword>
<keyword evidence="3" id="KW-1185">Reference proteome</keyword>
<feature type="chain" id="PRO_5025353864" description="Secreted protein" evidence="1">
    <location>
        <begin position="16"/>
        <end position="125"/>
    </location>
</feature>
<dbReference type="RefSeq" id="XP_033522200.1">
    <property type="nucleotide sequence ID" value="XM_033668494.1"/>
</dbReference>
<reference evidence="2" key="1">
    <citation type="journal article" date="2020" name="Stud. Mycol.">
        <title>101 Dothideomycetes genomes: a test case for predicting lifestyles and emergence of pathogens.</title>
        <authorList>
            <person name="Haridas S."/>
            <person name="Albert R."/>
            <person name="Binder M."/>
            <person name="Bloem J."/>
            <person name="Labutti K."/>
            <person name="Salamov A."/>
            <person name="Andreopoulos B."/>
            <person name="Baker S."/>
            <person name="Barry K."/>
            <person name="Bills G."/>
            <person name="Bluhm B."/>
            <person name="Cannon C."/>
            <person name="Castanera R."/>
            <person name="Culley D."/>
            <person name="Daum C."/>
            <person name="Ezra D."/>
            <person name="Gonzalez J."/>
            <person name="Henrissat B."/>
            <person name="Kuo A."/>
            <person name="Liang C."/>
            <person name="Lipzen A."/>
            <person name="Lutzoni F."/>
            <person name="Magnuson J."/>
            <person name="Mondo S."/>
            <person name="Nolan M."/>
            <person name="Ohm R."/>
            <person name="Pangilinan J."/>
            <person name="Park H.-J."/>
            <person name="Ramirez L."/>
            <person name="Alfaro M."/>
            <person name="Sun H."/>
            <person name="Tritt A."/>
            <person name="Yoshinaga Y."/>
            <person name="Zwiers L.-H."/>
            <person name="Turgeon B."/>
            <person name="Goodwin S."/>
            <person name="Spatafora J."/>
            <person name="Crous P."/>
            <person name="Grigoriev I."/>
        </authorList>
    </citation>
    <scope>NUCLEOTIDE SEQUENCE</scope>
    <source>
        <strain evidence="2">CBS 119687</strain>
    </source>
</reference>
<dbReference type="Proteomes" id="UP000799771">
    <property type="component" value="Unassembled WGS sequence"/>
</dbReference>
<evidence type="ECO:0000313" key="2">
    <source>
        <dbReference type="EMBL" id="KAF2127811.1"/>
    </source>
</evidence>
<evidence type="ECO:0008006" key="4">
    <source>
        <dbReference type="Google" id="ProtNLM"/>
    </source>
</evidence>
<sequence>MSASSLLFCFASTSGDVCFTRPESTSWQLNRECLHYTKQASCSQPAVKRPWTRRAILQSLLSHVYVPTLAAPTKWARLACWRPTDRHPTQTLHGVIWANDWWSLKEQQKRAVPRSIVPIMEVRID</sequence>